<dbReference type="EMBL" id="JADOUF010000001">
    <property type="protein sequence ID" value="MBG6137427.1"/>
    <property type="molecule type" value="Genomic_DNA"/>
</dbReference>
<sequence>MKIIGRVLGVSLGAAALALAVVASPAAAEPNPVGDYRQLAGVGSDTTQDALNGLGEVVKDGSNNKVIASYDARPLNTNIKTKAANCDFKRPDGSGNGRTALRASNGEAGGLYQGANVVGCVDFARSSSYGGGTPGEAGAYTYISFGVDSVTYAVNANSDLPSSLTYVQLQRIYRCLTTNVGGTPVTPLLVQSGSGTRSFWLSKMGVTEADIAAGDYPCLQTLNNTIQEHDGRVLDNHNDYLMPFSTGQFIAQGNAANILTQTGVTVADRRGSAVLGRVNNLAPVTNGVLNVNFRTELVRDVYDVVPTTKLTDPVIAATFVGSTSYVCAAKPTIELFGFGYRSTFADLLHQGCGDTRLKANS</sequence>
<organism evidence="2 3">
    <name type="scientific">Longispora fulva</name>
    <dbReference type="NCBI Taxonomy" id="619741"/>
    <lineage>
        <taxon>Bacteria</taxon>
        <taxon>Bacillati</taxon>
        <taxon>Actinomycetota</taxon>
        <taxon>Actinomycetes</taxon>
        <taxon>Micromonosporales</taxon>
        <taxon>Micromonosporaceae</taxon>
        <taxon>Longispora</taxon>
    </lineage>
</organism>
<evidence type="ECO:0000313" key="3">
    <source>
        <dbReference type="Proteomes" id="UP000622552"/>
    </source>
</evidence>
<keyword evidence="3" id="KW-1185">Reference proteome</keyword>
<evidence type="ECO:0000256" key="1">
    <source>
        <dbReference type="SAM" id="SignalP"/>
    </source>
</evidence>
<protein>
    <submittedName>
        <fullName evidence="2">ABC-type phosphate transport system substrate-binding protein</fullName>
    </submittedName>
</protein>
<dbReference type="RefSeq" id="WP_197004302.1">
    <property type="nucleotide sequence ID" value="NZ_BONS01000020.1"/>
</dbReference>
<dbReference type="SUPFAM" id="SSF53850">
    <property type="entry name" value="Periplasmic binding protein-like II"/>
    <property type="match status" value="1"/>
</dbReference>
<name>A0A8J7KQI0_9ACTN</name>
<proteinExistence type="predicted"/>
<accession>A0A8J7KQI0</accession>
<feature type="chain" id="PRO_5035212595" evidence="1">
    <location>
        <begin position="29"/>
        <end position="361"/>
    </location>
</feature>
<evidence type="ECO:0000313" key="2">
    <source>
        <dbReference type="EMBL" id="MBG6137427.1"/>
    </source>
</evidence>
<dbReference type="Proteomes" id="UP000622552">
    <property type="component" value="Unassembled WGS sequence"/>
</dbReference>
<feature type="signal peptide" evidence="1">
    <location>
        <begin position="1"/>
        <end position="28"/>
    </location>
</feature>
<comment type="caution">
    <text evidence="2">The sequence shown here is derived from an EMBL/GenBank/DDBJ whole genome shotgun (WGS) entry which is preliminary data.</text>
</comment>
<keyword evidence="1" id="KW-0732">Signal</keyword>
<dbReference type="AlphaFoldDB" id="A0A8J7KQI0"/>
<gene>
    <name evidence="2" type="ORF">IW245_003621</name>
</gene>
<reference evidence="2" key="1">
    <citation type="submission" date="2020-11" db="EMBL/GenBank/DDBJ databases">
        <title>Sequencing the genomes of 1000 actinobacteria strains.</title>
        <authorList>
            <person name="Klenk H.-P."/>
        </authorList>
    </citation>
    <scope>NUCLEOTIDE SEQUENCE</scope>
    <source>
        <strain evidence="2">DSM 45356</strain>
    </source>
</reference>